<organism evidence="7 8">
    <name type="scientific">Chitinophaga caseinilytica</name>
    <dbReference type="NCBI Taxonomy" id="2267521"/>
    <lineage>
        <taxon>Bacteria</taxon>
        <taxon>Pseudomonadati</taxon>
        <taxon>Bacteroidota</taxon>
        <taxon>Chitinophagia</taxon>
        <taxon>Chitinophagales</taxon>
        <taxon>Chitinophagaceae</taxon>
        <taxon>Chitinophaga</taxon>
    </lineage>
</organism>
<feature type="transmembrane region" description="Helical" evidence="6">
    <location>
        <begin position="153"/>
        <end position="175"/>
    </location>
</feature>
<accession>A0ABZ2YWU2</accession>
<comment type="subcellular location">
    <subcellularLocation>
        <location evidence="1">Membrane</location>
        <topology evidence="1">Multi-pass membrane protein</topology>
    </subcellularLocation>
</comment>
<keyword evidence="8" id="KW-1185">Reference proteome</keyword>
<dbReference type="InterPro" id="IPR002794">
    <property type="entry name" value="DUF92_TMEM19"/>
</dbReference>
<protein>
    <submittedName>
        <fullName evidence="7">DUF92 domain-containing protein</fullName>
    </submittedName>
</protein>
<name>A0ABZ2YWU2_9BACT</name>
<evidence type="ECO:0000256" key="4">
    <source>
        <dbReference type="ARBA" id="ARBA00022989"/>
    </source>
</evidence>
<keyword evidence="5 6" id="KW-0472">Membrane</keyword>
<evidence type="ECO:0000256" key="1">
    <source>
        <dbReference type="ARBA" id="ARBA00004141"/>
    </source>
</evidence>
<evidence type="ECO:0000256" key="5">
    <source>
        <dbReference type="ARBA" id="ARBA00023136"/>
    </source>
</evidence>
<evidence type="ECO:0000313" key="7">
    <source>
        <dbReference type="EMBL" id="WZN44132.1"/>
    </source>
</evidence>
<gene>
    <name evidence="7" type="ORF">WJU22_14625</name>
</gene>
<dbReference type="RefSeq" id="WP_341838924.1">
    <property type="nucleotide sequence ID" value="NZ_CP149792.1"/>
</dbReference>
<proteinExistence type="inferred from homology"/>
<feature type="transmembrane region" description="Helical" evidence="6">
    <location>
        <begin position="181"/>
        <end position="201"/>
    </location>
</feature>
<dbReference type="Proteomes" id="UP001449657">
    <property type="component" value="Chromosome"/>
</dbReference>
<feature type="transmembrane region" description="Helical" evidence="6">
    <location>
        <begin position="110"/>
        <end position="132"/>
    </location>
</feature>
<evidence type="ECO:0000256" key="3">
    <source>
        <dbReference type="ARBA" id="ARBA00022692"/>
    </source>
</evidence>
<comment type="similarity">
    <text evidence="2">Belongs to the TMEM19 family.</text>
</comment>
<dbReference type="PANTHER" id="PTHR13353:SF5">
    <property type="entry name" value="TRANSMEMBRANE PROTEIN 19"/>
    <property type="match status" value="1"/>
</dbReference>
<keyword evidence="3 6" id="KW-0812">Transmembrane</keyword>
<sequence>MLEYLLVILALGAGAAAAFRLGKLTPPATVAAWFTGIIVFTGAGYLGLGMLIAFFAMGTLATAHGKSRKALTGEAQQRRNAGQVFANGGAAALICLLIVAAPSAGIPYPLMLAATMASAAADTVSSELGTLYGRRFYNILTFGKDENGRDGVVSREGTLFGIAASAVIGCIFVLFTGSWTGFWIVVVAGTMGNFADSVLGATLERNGVIKNDAVNFLNTVAAALAAWGLWAIAA</sequence>
<feature type="transmembrane region" description="Helical" evidence="6">
    <location>
        <begin position="84"/>
        <end position="104"/>
    </location>
</feature>
<dbReference type="EMBL" id="CP150096">
    <property type="protein sequence ID" value="WZN44132.1"/>
    <property type="molecule type" value="Genomic_DNA"/>
</dbReference>
<feature type="transmembrane region" description="Helical" evidence="6">
    <location>
        <begin position="213"/>
        <end position="233"/>
    </location>
</feature>
<reference evidence="7 8" key="1">
    <citation type="submission" date="2024-03" db="EMBL/GenBank/DDBJ databases">
        <title>Chitinophaga caseinilytica sp. nov., a casein hydrolysing bacterium isolated from forest soil.</title>
        <authorList>
            <person name="Lee D.S."/>
            <person name="Han D.M."/>
            <person name="Baek J.H."/>
            <person name="Choi D.G."/>
            <person name="Jeon J.H."/>
            <person name="Jeon C.O."/>
        </authorList>
    </citation>
    <scope>NUCLEOTIDE SEQUENCE [LARGE SCALE GENOMIC DNA]</scope>
    <source>
        <strain evidence="7 8">KACC 19118</strain>
    </source>
</reference>
<evidence type="ECO:0000256" key="2">
    <source>
        <dbReference type="ARBA" id="ARBA00009012"/>
    </source>
</evidence>
<feature type="transmembrane region" description="Helical" evidence="6">
    <location>
        <begin position="30"/>
        <end position="63"/>
    </location>
</feature>
<evidence type="ECO:0000313" key="8">
    <source>
        <dbReference type="Proteomes" id="UP001449657"/>
    </source>
</evidence>
<keyword evidence="4 6" id="KW-1133">Transmembrane helix</keyword>
<dbReference type="PANTHER" id="PTHR13353">
    <property type="entry name" value="TRANSMEMBRANE PROTEIN 19"/>
    <property type="match status" value="1"/>
</dbReference>
<evidence type="ECO:0000256" key="6">
    <source>
        <dbReference type="SAM" id="Phobius"/>
    </source>
</evidence>
<dbReference type="Pfam" id="PF01940">
    <property type="entry name" value="DUF92"/>
    <property type="match status" value="1"/>
</dbReference>